<feature type="compositionally biased region" description="Low complexity" evidence="1">
    <location>
        <begin position="225"/>
        <end position="245"/>
    </location>
</feature>
<feature type="compositionally biased region" description="Low complexity" evidence="1">
    <location>
        <begin position="296"/>
        <end position="327"/>
    </location>
</feature>
<dbReference type="Gene3D" id="1.20.120.20">
    <property type="entry name" value="Apolipoprotein"/>
    <property type="match status" value="1"/>
</dbReference>
<feature type="compositionally biased region" description="Polar residues" evidence="1">
    <location>
        <begin position="87"/>
        <end position="98"/>
    </location>
</feature>
<feature type="compositionally biased region" description="Polar residues" evidence="1">
    <location>
        <begin position="58"/>
        <end position="70"/>
    </location>
</feature>
<evidence type="ECO:0000313" key="2">
    <source>
        <dbReference type="EMBL" id="VVC24944.1"/>
    </source>
</evidence>
<dbReference type="AlphaFoldDB" id="A0A5E4LZ23"/>
<feature type="region of interest" description="Disordered" evidence="1">
    <location>
        <begin position="122"/>
        <end position="658"/>
    </location>
</feature>
<feature type="compositionally biased region" description="Polar residues" evidence="1">
    <location>
        <begin position="598"/>
        <end position="628"/>
    </location>
</feature>
<sequence length="887" mass="89765">MGNVRSSVGGGSGRTDNPQPSDQTNLELSVSNDQSNSYQNQNSLKADVTNDGKHASLDASSQTVQNSQSKNELHLNIEQSDTDSDPNDSTISNSAMTNENINTLQQQSYNFKESNSLLLNMQNNNIDNDNNNSPDSGTDDLESNNPTGQNFGLISPQPDGASPQILGSGIQTNSPTQGQNIMSLSGTDPNSINNADAYGPTQPRDSSSPQGSPINYNDDNIPTAGGSSNGNTPPSSGGTTSPDSSQIGSGSLPISTSPGGQNGLNPSLFDPNSPNDAGTFGPSQFPDSSSLQGSPNNNNNDNIPPAGGISNGNTPPSSGGPASPDSPQIGSGSLPISTSPGGQNGLNPSLFDPNSPNDAGTFGPSQFPDSSSLQGSPNNNNNDNIPPAGGSSNGNTPPSSGGPSSLDSPQIGSGSLPISTSPGGQNGLNPSLFDPNSPNDAGTFGPSQFPDSSSLQGSPNNNNNDNIPPAGGSSNGNTPPSSGGPASPSYPQFGIGLVPLSYLPSGQNGVNPSLFDPNSINNAGAFGPSQPPDSSSPQGSPNNNNNDNIPPAGGSSNGNTPPSSGGPASPDSPQIGSGSIPISTSPGGQNGLNPSLFDPNSPNDAGSNDAGSFGPSQFPDSSSLQGSPNNNNNDNIPPAGGLSNGNSPPSSEGSSTVTNLYTKSSELSNSEYFNGGVSHSESSQFEESISITSDSTEMETQQYVLNSYSSGKFICDGYGKIIGVVFNHSADSGQGLDTIDLDTNSVIWEDINMLGLDIYQFSGNAGNYVGDKADNAYTSSKNSLGDAANYVGDKADNAYTASKNSLGDAANYVGDKADNAYTSSKNSLGDAANYVGDKAGAVNDASKEAGNSIHSATNDYGHDLYDAGHNFKENAFGSSDGDVTNNV</sequence>
<evidence type="ECO:0000256" key="1">
    <source>
        <dbReference type="SAM" id="MobiDB-lite"/>
    </source>
</evidence>
<name>A0A5E4LZ23_9HEMI</name>
<accession>A0A5E4LZ23</accession>
<feature type="compositionally biased region" description="Low complexity" evidence="1">
    <location>
        <begin position="378"/>
        <end position="405"/>
    </location>
</feature>
<feature type="compositionally biased region" description="Low complexity" evidence="1">
    <location>
        <begin position="629"/>
        <end position="655"/>
    </location>
</feature>
<feature type="compositionally biased region" description="Polar residues" evidence="1">
    <location>
        <begin position="169"/>
        <end position="194"/>
    </location>
</feature>
<feature type="compositionally biased region" description="Polar residues" evidence="1">
    <location>
        <begin position="328"/>
        <end position="377"/>
    </location>
</feature>
<feature type="compositionally biased region" description="Low complexity" evidence="1">
    <location>
        <begin position="460"/>
        <end position="489"/>
    </location>
</feature>
<dbReference type="Proteomes" id="UP000325440">
    <property type="component" value="Unassembled WGS sequence"/>
</dbReference>
<feature type="compositionally biased region" description="Polar residues" evidence="1">
    <location>
        <begin position="203"/>
        <end position="220"/>
    </location>
</feature>
<feature type="compositionally biased region" description="Polar residues" evidence="1">
    <location>
        <begin position="143"/>
        <end position="152"/>
    </location>
</feature>
<gene>
    <name evidence="2" type="ORF">CINCED_3A022406</name>
</gene>
<proteinExistence type="predicted"/>
<dbReference type="OrthoDB" id="10043786at2759"/>
<dbReference type="EMBL" id="CABPRJ010000007">
    <property type="protein sequence ID" value="VVC24944.1"/>
    <property type="molecule type" value="Genomic_DNA"/>
</dbReference>
<keyword evidence="3" id="KW-1185">Reference proteome</keyword>
<feature type="compositionally biased region" description="Polar residues" evidence="1">
    <location>
        <begin position="15"/>
        <end position="30"/>
    </location>
</feature>
<feature type="compositionally biased region" description="Polar residues" evidence="1">
    <location>
        <begin position="246"/>
        <end position="295"/>
    </location>
</feature>
<feature type="compositionally biased region" description="Polar residues" evidence="1">
    <location>
        <begin position="406"/>
        <end position="459"/>
    </location>
</feature>
<reference evidence="2 3" key="1">
    <citation type="submission" date="2019-08" db="EMBL/GenBank/DDBJ databases">
        <authorList>
            <person name="Alioto T."/>
            <person name="Alioto T."/>
            <person name="Gomez Garrido J."/>
        </authorList>
    </citation>
    <scope>NUCLEOTIDE SEQUENCE [LARGE SCALE GENOMIC DNA]</scope>
</reference>
<feature type="compositionally biased region" description="Polar residues" evidence="1">
    <location>
        <begin position="504"/>
        <end position="522"/>
    </location>
</feature>
<evidence type="ECO:0000313" key="3">
    <source>
        <dbReference type="Proteomes" id="UP000325440"/>
    </source>
</evidence>
<feature type="compositionally biased region" description="Low complexity" evidence="1">
    <location>
        <begin position="122"/>
        <end position="136"/>
    </location>
</feature>
<feature type="region of interest" description="Disordered" evidence="1">
    <location>
        <begin position="1"/>
        <end position="98"/>
    </location>
</feature>
<protein>
    <submittedName>
        <fullName evidence="2">Uncharacterized protein</fullName>
    </submittedName>
</protein>
<feature type="compositionally biased region" description="Low complexity" evidence="1">
    <location>
        <begin position="532"/>
        <end position="587"/>
    </location>
</feature>
<feature type="compositionally biased region" description="Low complexity" evidence="1">
    <location>
        <begin position="31"/>
        <end position="43"/>
    </location>
</feature>
<organism evidence="2 3">
    <name type="scientific">Cinara cedri</name>
    <dbReference type="NCBI Taxonomy" id="506608"/>
    <lineage>
        <taxon>Eukaryota</taxon>
        <taxon>Metazoa</taxon>
        <taxon>Ecdysozoa</taxon>
        <taxon>Arthropoda</taxon>
        <taxon>Hexapoda</taxon>
        <taxon>Insecta</taxon>
        <taxon>Pterygota</taxon>
        <taxon>Neoptera</taxon>
        <taxon>Paraneoptera</taxon>
        <taxon>Hemiptera</taxon>
        <taxon>Sternorrhyncha</taxon>
        <taxon>Aphidomorpha</taxon>
        <taxon>Aphidoidea</taxon>
        <taxon>Aphididae</taxon>
        <taxon>Lachninae</taxon>
        <taxon>Cinara</taxon>
    </lineage>
</organism>